<dbReference type="NCBIfam" id="NF002353">
    <property type="entry name" value="PRK01318.1-4"/>
    <property type="match status" value="1"/>
</dbReference>
<dbReference type="PANTHER" id="PTHR12428">
    <property type="entry name" value="OXA1"/>
    <property type="match status" value="1"/>
</dbReference>
<evidence type="ECO:0000256" key="4">
    <source>
        <dbReference type="ARBA" id="ARBA00022448"/>
    </source>
</evidence>
<evidence type="ECO:0000256" key="13">
    <source>
        <dbReference type="HAMAP-Rule" id="MF_01810"/>
    </source>
</evidence>
<feature type="compositionally biased region" description="Polar residues" evidence="14">
    <location>
        <begin position="31"/>
        <end position="50"/>
    </location>
</feature>
<feature type="domain" description="Membrane insertase YidC/Oxa/ALB C-terminal" evidence="15">
    <location>
        <begin position="353"/>
        <end position="532"/>
    </location>
</feature>
<dbReference type="NCBIfam" id="NF002352">
    <property type="entry name" value="PRK01318.1-3"/>
    <property type="match status" value="1"/>
</dbReference>
<reference evidence="17 18" key="1">
    <citation type="submission" date="2019-03" db="EMBL/GenBank/DDBJ databases">
        <title>Genomic Encyclopedia of Type Strains, Phase IV (KMG-IV): sequencing the most valuable type-strain genomes for metagenomic binning, comparative biology and taxonomic classification.</title>
        <authorList>
            <person name="Goeker M."/>
        </authorList>
    </citation>
    <scope>NUCLEOTIDE SEQUENCE [LARGE SCALE GENOMIC DNA]</scope>
    <source>
        <strain evidence="17 18">DSM 18577</strain>
    </source>
</reference>
<proteinExistence type="inferred from homology"/>
<organism evidence="17 18">
    <name type="scientific">Celerinatantimonas diazotrophica</name>
    <dbReference type="NCBI Taxonomy" id="412034"/>
    <lineage>
        <taxon>Bacteria</taxon>
        <taxon>Pseudomonadati</taxon>
        <taxon>Pseudomonadota</taxon>
        <taxon>Gammaproteobacteria</taxon>
        <taxon>Celerinatantimonadaceae</taxon>
        <taxon>Celerinatantimonas</taxon>
    </lineage>
</organism>
<evidence type="ECO:0000256" key="3">
    <source>
        <dbReference type="ARBA" id="ARBA00015325"/>
    </source>
</evidence>
<dbReference type="InterPro" id="IPR028053">
    <property type="entry name" value="Membr_insert_YidC_N"/>
</dbReference>
<dbReference type="InterPro" id="IPR028055">
    <property type="entry name" value="YidC/Oxa/ALB_C"/>
</dbReference>
<gene>
    <name evidence="13" type="primary">yidC</name>
    <name evidence="17" type="ORF">EV690_2433</name>
</gene>
<dbReference type="HAMAP" id="MF_01810">
    <property type="entry name" value="YidC_type1"/>
    <property type="match status" value="1"/>
</dbReference>
<dbReference type="OrthoDB" id="9780552at2"/>
<dbReference type="Proteomes" id="UP000295565">
    <property type="component" value="Unassembled WGS sequence"/>
</dbReference>
<comment type="caution">
    <text evidence="17">The sequence shown here is derived from an EMBL/GenBank/DDBJ whole genome shotgun (WGS) entry which is preliminary data.</text>
</comment>
<dbReference type="InterPro" id="IPR019998">
    <property type="entry name" value="Membr_insert_YidC"/>
</dbReference>
<comment type="subunit">
    <text evidence="13">Interacts with the Sec translocase complex via SecD. Specifically interacts with transmembrane segments of nascent integral membrane proteins during membrane integration.</text>
</comment>
<comment type="caution">
    <text evidence="13">Lacks conserved residue(s) required for the propagation of feature annotation.</text>
</comment>
<keyword evidence="7 13" id="KW-0653">Protein transport</keyword>
<keyword evidence="18" id="KW-1185">Reference proteome</keyword>
<sequence>MESQRNLLLIGLLFVSFLIYQQWGKDHSPKPVNTEQTTTQTHSGQSNNLPQAPGDVNATPADDGAHGQLITVQSDVLKLTIDTRGGDIVEADLLKYAKTEKNKNPVQLLNINGAHKYTARSGLIGDNGLAKGQRPVYSVDKKAFKLAAGQKQVTVPLTYTGQNGVVYHKLITLDKGSYDVKVDYKVTNNENKPISVQQFAELKQTTQKAKGGFFGHPNYRGGAYSSDNTRYEKYSFGDIKEKPLNINTKGGWVAMLQHYFAAAWVPPQNQESTLYSRYQDGFAHIGFISAKKEIAPGQTGQLTSSIWIGPELQDKMAAVAPHLDLTVDYGWLWFISQPLFKFLKFLHSIVGNWGVAIILITLIVKGVMYPLTRAQYTSMAKMRILQPKMKELRERYADDRQKQSQAMMELYKKEKVNPLGGCFPIALQMPIFIALYWAFLGSVELRHAPFIFWIHDLSAQDPYYILPVLMGISMFMIQKMSPTAVADPMQQKIMQFMPVAFTVFFLFFPAGLVLYWLVSNCVTLIQQTLIYRELEKKGLHSRDKKEKKK</sequence>
<dbReference type="PANTHER" id="PTHR12428:SF65">
    <property type="entry name" value="CYTOCHROME C OXIDASE ASSEMBLY PROTEIN COX18, MITOCHONDRIAL"/>
    <property type="match status" value="1"/>
</dbReference>
<evidence type="ECO:0000256" key="14">
    <source>
        <dbReference type="SAM" id="MobiDB-lite"/>
    </source>
</evidence>
<evidence type="ECO:0000313" key="17">
    <source>
        <dbReference type="EMBL" id="TCK47410.1"/>
    </source>
</evidence>
<feature type="domain" description="Membrane insertase YidC N-terminal" evidence="16">
    <location>
        <begin position="70"/>
        <end position="341"/>
    </location>
</feature>
<name>A0A4R1JA58_9GAMM</name>
<evidence type="ECO:0000256" key="5">
    <source>
        <dbReference type="ARBA" id="ARBA00022475"/>
    </source>
</evidence>
<dbReference type="InterPro" id="IPR001708">
    <property type="entry name" value="YidC/ALB3/OXA1/COX18"/>
</dbReference>
<dbReference type="GO" id="GO:0005886">
    <property type="term" value="C:plasma membrane"/>
    <property type="evidence" value="ECO:0007669"/>
    <property type="project" value="UniProtKB-SubCell"/>
</dbReference>
<feature type="transmembrane region" description="Helical" evidence="13">
    <location>
        <begin position="353"/>
        <end position="372"/>
    </location>
</feature>
<evidence type="ECO:0000256" key="9">
    <source>
        <dbReference type="ARBA" id="ARBA00023136"/>
    </source>
</evidence>
<comment type="subcellular location">
    <subcellularLocation>
        <location evidence="1">Cell inner membrane</location>
        <topology evidence="1">Multi-pass membrane protein</topology>
    </subcellularLocation>
    <subcellularLocation>
        <location evidence="13">Cell membrane</location>
        <topology evidence="13">Multi-pass membrane protein</topology>
    </subcellularLocation>
</comment>
<keyword evidence="10 13" id="KW-0143">Chaperone</keyword>
<keyword evidence="8 13" id="KW-1133">Transmembrane helix</keyword>
<keyword evidence="4 13" id="KW-0813">Transport</keyword>
<dbReference type="InterPro" id="IPR047196">
    <property type="entry name" value="YidC_ALB_C"/>
</dbReference>
<dbReference type="NCBIfam" id="NF002351">
    <property type="entry name" value="PRK01318.1-1"/>
    <property type="match status" value="1"/>
</dbReference>
<accession>A0A4R1JA58</accession>
<evidence type="ECO:0000256" key="1">
    <source>
        <dbReference type="ARBA" id="ARBA00004429"/>
    </source>
</evidence>
<dbReference type="CDD" id="cd20070">
    <property type="entry name" value="5TM_YidC_Alb3"/>
    <property type="match status" value="1"/>
</dbReference>
<dbReference type="RefSeq" id="WP_131913231.1">
    <property type="nucleotide sequence ID" value="NZ_OU594967.1"/>
</dbReference>
<evidence type="ECO:0000256" key="2">
    <source>
        <dbReference type="ARBA" id="ARBA00010527"/>
    </source>
</evidence>
<keyword evidence="6 13" id="KW-0812">Transmembrane</keyword>
<dbReference type="Gene3D" id="2.70.98.90">
    <property type="match status" value="1"/>
</dbReference>
<evidence type="ECO:0000259" key="16">
    <source>
        <dbReference type="Pfam" id="PF14849"/>
    </source>
</evidence>
<feature type="transmembrane region" description="Helical" evidence="13">
    <location>
        <begin position="499"/>
        <end position="518"/>
    </location>
</feature>
<dbReference type="Pfam" id="PF14849">
    <property type="entry name" value="YidC_periplas"/>
    <property type="match status" value="1"/>
</dbReference>
<feature type="transmembrane region" description="Helical" evidence="13">
    <location>
        <begin position="416"/>
        <end position="439"/>
    </location>
</feature>
<dbReference type="NCBIfam" id="TIGR03592">
    <property type="entry name" value="yidC_oxa1_cterm"/>
    <property type="match status" value="1"/>
</dbReference>
<evidence type="ECO:0000256" key="6">
    <source>
        <dbReference type="ARBA" id="ARBA00022692"/>
    </source>
</evidence>
<dbReference type="InterPro" id="IPR038221">
    <property type="entry name" value="YidC_periplasmic_sf"/>
</dbReference>
<dbReference type="AlphaFoldDB" id="A0A4R1JA58"/>
<evidence type="ECO:0000256" key="11">
    <source>
        <dbReference type="ARBA" id="ARBA00033245"/>
    </source>
</evidence>
<dbReference type="NCBIfam" id="TIGR03593">
    <property type="entry name" value="yidC_nterm"/>
    <property type="match status" value="1"/>
</dbReference>
<dbReference type="GO" id="GO:0051205">
    <property type="term" value="P:protein insertion into membrane"/>
    <property type="evidence" value="ECO:0007669"/>
    <property type="project" value="TreeGrafter"/>
</dbReference>
<dbReference type="CDD" id="cd19961">
    <property type="entry name" value="EcYidC-like_peri"/>
    <property type="match status" value="1"/>
</dbReference>
<keyword evidence="9 13" id="KW-0472">Membrane</keyword>
<dbReference type="EMBL" id="SMGD01000014">
    <property type="protein sequence ID" value="TCK47410.1"/>
    <property type="molecule type" value="Genomic_DNA"/>
</dbReference>
<evidence type="ECO:0000256" key="10">
    <source>
        <dbReference type="ARBA" id="ARBA00023186"/>
    </source>
</evidence>
<protein>
    <recommendedName>
        <fullName evidence="3 13">Membrane protein insertase YidC</fullName>
    </recommendedName>
    <alternativeName>
        <fullName evidence="12 13">Foldase YidC</fullName>
    </alternativeName>
    <alternativeName>
        <fullName evidence="11 13">Membrane integrase YidC</fullName>
    </alternativeName>
    <alternativeName>
        <fullName evidence="13">Membrane protein YidC</fullName>
    </alternativeName>
</protein>
<evidence type="ECO:0000256" key="7">
    <source>
        <dbReference type="ARBA" id="ARBA00022927"/>
    </source>
</evidence>
<dbReference type="PRINTS" id="PR01900">
    <property type="entry name" value="YIDCPROTEIN"/>
</dbReference>
<evidence type="ECO:0000256" key="8">
    <source>
        <dbReference type="ARBA" id="ARBA00022989"/>
    </source>
</evidence>
<comment type="similarity">
    <text evidence="2 13">Belongs to the OXA1/ALB3/YidC family. Type 1 subfamily.</text>
</comment>
<evidence type="ECO:0000259" key="15">
    <source>
        <dbReference type="Pfam" id="PF02096"/>
    </source>
</evidence>
<dbReference type="GO" id="GO:0015031">
    <property type="term" value="P:protein transport"/>
    <property type="evidence" value="ECO:0007669"/>
    <property type="project" value="UniProtKB-KW"/>
</dbReference>
<dbReference type="GO" id="GO:0032977">
    <property type="term" value="F:membrane insertase activity"/>
    <property type="evidence" value="ECO:0007669"/>
    <property type="project" value="InterPro"/>
</dbReference>
<feature type="region of interest" description="Disordered" evidence="14">
    <location>
        <begin position="28"/>
        <end position="65"/>
    </location>
</feature>
<dbReference type="Pfam" id="PF02096">
    <property type="entry name" value="60KD_IMP"/>
    <property type="match status" value="1"/>
</dbReference>
<keyword evidence="5 13" id="KW-1003">Cell membrane</keyword>
<dbReference type="PRINTS" id="PR00701">
    <property type="entry name" value="60KDINNERMP"/>
</dbReference>
<evidence type="ECO:0000256" key="12">
    <source>
        <dbReference type="ARBA" id="ARBA00033342"/>
    </source>
</evidence>
<comment type="function">
    <text evidence="13">Required for the insertion and/or proper folding and/or complex formation of integral membrane proteins into the membrane. Involved in integration of membrane proteins that insert both dependently and independently of the Sec translocase complex, as well as at least some lipoproteins. Aids folding of multispanning membrane proteins.</text>
</comment>
<evidence type="ECO:0000313" key="18">
    <source>
        <dbReference type="Proteomes" id="UP000295565"/>
    </source>
</evidence>